<gene>
    <name evidence="1" type="ORF">HBH26_16215</name>
</gene>
<evidence type="ECO:0000313" key="2">
    <source>
        <dbReference type="Proteomes" id="UP000732399"/>
    </source>
</evidence>
<comment type="caution">
    <text evidence="1">The sequence shown here is derived from an EMBL/GenBank/DDBJ whole genome shotgun (WGS) entry which is preliminary data.</text>
</comment>
<dbReference type="Proteomes" id="UP000732399">
    <property type="component" value="Unassembled WGS sequence"/>
</dbReference>
<sequence length="236" mass="25744">MTEHQILNADTHRDLRIATARGAAWGDAQMACLLTPDEFRRAQGDYPILFRWNAARDRMDAYALLGFENGENLFLAGDRWDAGYVPLAMDIAPFLIGRGAGGGQVHLDPGHPRAAGGAEGVRMFDELGRATPFFEEKVRRLGALDEGYHAATGFVAALQRHQLIEPLTLEITLDDGATNRLLGFHHVDEERLRALDASALGELHAAGHLMPLFMAVASIGNIGRLVERKNAKAARG</sequence>
<dbReference type="Pfam" id="PF07277">
    <property type="entry name" value="SapC"/>
    <property type="match status" value="1"/>
</dbReference>
<evidence type="ECO:0000313" key="1">
    <source>
        <dbReference type="EMBL" id="NJR80127.1"/>
    </source>
</evidence>
<accession>A0ABX1CQA4</accession>
<reference evidence="1 2" key="1">
    <citation type="submission" date="2020-03" db="EMBL/GenBank/DDBJ databases">
        <authorList>
            <person name="Wang L."/>
            <person name="He N."/>
            <person name="Li Y."/>
            <person name="Fang Y."/>
            <person name="Zhang F."/>
        </authorList>
    </citation>
    <scope>NUCLEOTIDE SEQUENCE [LARGE SCALE GENOMIC DNA]</scope>
    <source>
        <strain evidence="1 2">36D10-4-7</strain>
    </source>
</reference>
<proteinExistence type="predicted"/>
<dbReference type="EMBL" id="JAAVJH010000013">
    <property type="protein sequence ID" value="NJR80127.1"/>
    <property type="molecule type" value="Genomic_DNA"/>
</dbReference>
<dbReference type="RefSeq" id="WP_168135682.1">
    <property type="nucleotide sequence ID" value="NZ_JAAVJH010000013.1"/>
</dbReference>
<protein>
    <submittedName>
        <fullName evidence="1">SapC family protein</fullName>
    </submittedName>
</protein>
<name>A0ABX1CQA4_9SPHN</name>
<dbReference type="InterPro" id="IPR010836">
    <property type="entry name" value="SapC"/>
</dbReference>
<organism evidence="1 2">
    <name type="scientific">Sphingomonas corticis</name>
    <dbReference type="NCBI Taxonomy" id="2722791"/>
    <lineage>
        <taxon>Bacteria</taxon>
        <taxon>Pseudomonadati</taxon>
        <taxon>Pseudomonadota</taxon>
        <taxon>Alphaproteobacteria</taxon>
        <taxon>Sphingomonadales</taxon>
        <taxon>Sphingomonadaceae</taxon>
        <taxon>Sphingomonas</taxon>
    </lineage>
</organism>
<keyword evidence="2" id="KW-1185">Reference proteome</keyword>